<keyword evidence="2 11" id="KW-0997">Cell inner membrane</keyword>
<dbReference type="UniPathway" id="UPA00219"/>
<keyword evidence="8 11" id="KW-1133">Transmembrane helix</keyword>
<keyword evidence="1 11" id="KW-1003">Cell membrane</keyword>
<evidence type="ECO:0000256" key="5">
    <source>
        <dbReference type="ARBA" id="ARBA00022692"/>
    </source>
</evidence>
<comment type="subcellular location">
    <subcellularLocation>
        <location evidence="11">Cell inner membrane</location>
        <topology evidence="11">Single-pass membrane protein</topology>
    </subcellularLocation>
</comment>
<dbReference type="InterPro" id="IPR023346">
    <property type="entry name" value="Lysozyme-like_dom_sf"/>
</dbReference>
<organism evidence="13 14">
    <name type="scientific">Prosthecochloris aestuarii (strain DSM 271 / SK 413)</name>
    <dbReference type="NCBI Taxonomy" id="290512"/>
    <lineage>
        <taxon>Bacteria</taxon>
        <taxon>Pseudomonadati</taxon>
        <taxon>Chlorobiota</taxon>
        <taxon>Chlorobiia</taxon>
        <taxon>Chlorobiales</taxon>
        <taxon>Chlorobiaceae</taxon>
        <taxon>Prosthecochloris</taxon>
    </lineage>
</organism>
<dbReference type="STRING" id="290512.Paes_0269"/>
<dbReference type="GO" id="GO:0016763">
    <property type="term" value="F:pentosyltransferase activity"/>
    <property type="evidence" value="ECO:0007669"/>
    <property type="project" value="InterPro"/>
</dbReference>
<dbReference type="NCBIfam" id="TIGR02070">
    <property type="entry name" value="mono_pep_trsgly"/>
    <property type="match status" value="1"/>
</dbReference>
<dbReference type="HOGENOM" id="CLU_006354_1_0_10"/>
<dbReference type="InterPro" id="IPR036950">
    <property type="entry name" value="PBP_transglycosylase"/>
</dbReference>
<evidence type="ECO:0000256" key="7">
    <source>
        <dbReference type="ARBA" id="ARBA00022984"/>
    </source>
</evidence>
<dbReference type="eggNOG" id="COG0744">
    <property type="taxonomic scope" value="Bacteria"/>
</dbReference>
<gene>
    <name evidence="11" type="primary">mtgA</name>
    <name evidence="13" type="ordered locus">Paes_0269</name>
</gene>
<evidence type="ECO:0000256" key="3">
    <source>
        <dbReference type="ARBA" id="ARBA00022676"/>
    </source>
</evidence>
<evidence type="ECO:0000259" key="12">
    <source>
        <dbReference type="Pfam" id="PF00912"/>
    </source>
</evidence>
<dbReference type="RefSeq" id="WP_012504863.1">
    <property type="nucleotide sequence ID" value="NC_011059.1"/>
</dbReference>
<dbReference type="AlphaFoldDB" id="B4S478"/>
<feature type="domain" description="Glycosyl transferase family 51" evidence="12">
    <location>
        <begin position="60"/>
        <end position="224"/>
    </location>
</feature>
<dbReference type="GO" id="GO:0005886">
    <property type="term" value="C:plasma membrane"/>
    <property type="evidence" value="ECO:0007669"/>
    <property type="project" value="UniProtKB-SubCell"/>
</dbReference>
<dbReference type="PANTHER" id="PTHR30400:SF0">
    <property type="entry name" value="BIOSYNTHETIC PEPTIDOGLYCAN TRANSGLYCOSYLASE"/>
    <property type="match status" value="1"/>
</dbReference>
<dbReference type="Proteomes" id="UP000002725">
    <property type="component" value="Chromosome"/>
</dbReference>
<evidence type="ECO:0000256" key="11">
    <source>
        <dbReference type="HAMAP-Rule" id="MF_00766"/>
    </source>
</evidence>
<dbReference type="InterPro" id="IPR011812">
    <property type="entry name" value="Pep_trsgly"/>
</dbReference>
<evidence type="ECO:0000256" key="2">
    <source>
        <dbReference type="ARBA" id="ARBA00022519"/>
    </source>
</evidence>
<name>B4S478_PROA2</name>
<comment type="function">
    <text evidence="11">Peptidoglycan polymerase that catalyzes glycan chain elongation from lipid-linked precursors.</text>
</comment>
<evidence type="ECO:0000313" key="14">
    <source>
        <dbReference type="Proteomes" id="UP000002725"/>
    </source>
</evidence>
<dbReference type="GO" id="GO:0071555">
    <property type="term" value="P:cell wall organization"/>
    <property type="evidence" value="ECO:0007669"/>
    <property type="project" value="UniProtKB-KW"/>
</dbReference>
<dbReference type="GO" id="GO:0008360">
    <property type="term" value="P:regulation of cell shape"/>
    <property type="evidence" value="ECO:0007669"/>
    <property type="project" value="UniProtKB-KW"/>
</dbReference>
<sequence>MRALLNLVLLLGLLLAADIGRYAFLPDIAALRQHDPGKTAFMRYRERQWAEEGRGALSIRQQWVPLSRISRNLQRAVVISEDDKFWDHRGFDYDAIVMAFEENIRSKTFALGASTITQQLAKNLFLSPSKNPVRKIKEALLTWRLERALSKRRILELYLNIAEWGDGVFGAEQASRHYFGKSARFLTPSQAARLAAVLPNPLKYSPSGSSRYVAQRADRIYRIMRRRGYL</sequence>
<keyword evidence="10 11" id="KW-0961">Cell wall biogenesis/degradation</keyword>
<keyword evidence="5 11" id="KW-0812">Transmembrane</keyword>
<evidence type="ECO:0000313" key="13">
    <source>
        <dbReference type="EMBL" id="ACF45326.1"/>
    </source>
</evidence>
<dbReference type="SUPFAM" id="SSF53955">
    <property type="entry name" value="Lysozyme-like"/>
    <property type="match status" value="1"/>
</dbReference>
<protein>
    <recommendedName>
        <fullName evidence="11">Biosynthetic peptidoglycan transglycosylase</fullName>
        <ecNumber evidence="11">2.4.99.28</ecNumber>
    </recommendedName>
    <alternativeName>
        <fullName evidence="11">Glycan polymerase</fullName>
    </alternativeName>
    <alternativeName>
        <fullName evidence="11">Peptidoglycan glycosyltransferase MtgA</fullName>
        <shortName evidence="11">PGT</shortName>
    </alternativeName>
</protein>
<evidence type="ECO:0000256" key="10">
    <source>
        <dbReference type="ARBA" id="ARBA00023316"/>
    </source>
</evidence>
<keyword evidence="3 11" id="KW-0328">Glycosyltransferase</keyword>
<dbReference type="GO" id="GO:0009252">
    <property type="term" value="P:peptidoglycan biosynthetic process"/>
    <property type="evidence" value="ECO:0007669"/>
    <property type="project" value="UniProtKB-UniRule"/>
</dbReference>
<keyword evidence="7 11" id="KW-0573">Peptidoglycan synthesis</keyword>
<dbReference type="EC" id="2.4.99.28" evidence="11"/>
<dbReference type="CAZy" id="GT51">
    <property type="family name" value="Glycosyltransferase Family 51"/>
</dbReference>
<dbReference type="InterPro" id="IPR001264">
    <property type="entry name" value="Glyco_trans_51"/>
</dbReference>
<reference evidence="13" key="1">
    <citation type="submission" date="2008-06" db="EMBL/GenBank/DDBJ databases">
        <title>Complete sequence of chromosome of Prosthecochloris aestuarii DSM 271.</title>
        <authorList>
            <consortium name="US DOE Joint Genome Institute"/>
            <person name="Lucas S."/>
            <person name="Copeland A."/>
            <person name="Lapidus A."/>
            <person name="Glavina del Rio T."/>
            <person name="Dalin E."/>
            <person name="Tice H."/>
            <person name="Bruce D."/>
            <person name="Goodwin L."/>
            <person name="Pitluck S."/>
            <person name="Schmutz J."/>
            <person name="Larimer F."/>
            <person name="Land M."/>
            <person name="Hauser L."/>
            <person name="Kyrpides N."/>
            <person name="Anderson I."/>
            <person name="Liu Z."/>
            <person name="Li T."/>
            <person name="Zhao F."/>
            <person name="Overmann J."/>
            <person name="Bryant D.A."/>
            <person name="Richardson P."/>
        </authorList>
    </citation>
    <scope>NUCLEOTIDE SEQUENCE [LARGE SCALE GENOMIC DNA]</scope>
    <source>
        <strain evidence="13">DSM 271</strain>
    </source>
</reference>
<evidence type="ECO:0000256" key="4">
    <source>
        <dbReference type="ARBA" id="ARBA00022679"/>
    </source>
</evidence>
<evidence type="ECO:0000256" key="8">
    <source>
        <dbReference type="ARBA" id="ARBA00022989"/>
    </source>
</evidence>
<keyword evidence="14" id="KW-1185">Reference proteome</keyword>
<evidence type="ECO:0000256" key="1">
    <source>
        <dbReference type="ARBA" id="ARBA00022475"/>
    </source>
</evidence>
<comment type="pathway">
    <text evidence="11">Cell wall biogenesis; peptidoglycan biosynthesis.</text>
</comment>
<dbReference type="GO" id="GO:0008955">
    <property type="term" value="F:peptidoglycan glycosyltransferase activity"/>
    <property type="evidence" value="ECO:0007669"/>
    <property type="project" value="UniProtKB-UniRule"/>
</dbReference>
<dbReference type="EMBL" id="CP001108">
    <property type="protein sequence ID" value="ACF45326.1"/>
    <property type="molecule type" value="Genomic_DNA"/>
</dbReference>
<dbReference type="PANTHER" id="PTHR30400">
    <property type="entry name" value="MONOFUNCTIONAL BIOSYNTHETIC PEPTIDOGLYCAN TRANSGLYCOSYLASE"/>
    <property type="match status" value="1"/>
</dbReference>
<evidence type="ECO:0000256" key="6">
    <source>
        <dbReference type="ARBA" id="ARBA00022960"/>
    </source>
</evidence>
<accession>B4S478</accession>
<evidence type="ECO:0000256" key="9">
    <source>
        <dbReference type="ARBA" id="ARBA00023136"/>
    </source>
</evidence>
<proteinExistence type="inferred from homology"/>
<dbReference type="Pfam" id="PF00912">
    <property type="entry name" value="Transgly"/>
    <property type="match status" value="1"/>
</dbReference>
<keyword evidence="9 11" id="KW-0472">Membrane</keyword>
<keyword evidence="4 11" id="KW-0808">Transferase</keyword>
<dbReference type="KEGG" id="paa:Paes_0269"/>
<keyword evidence="6 11" id="KW-0133">Cell shape</keyword>
<comment type="similarity">
    <text evidence="11">Belongs to the glycosyltransferase 51 family.</text>
</comment>
<dbReference type="Gene3D" id="1.10.3810.10">
    <property type="entry name" value="Biosynthetic peptidoglycan transglycosylase-like"/>
    <property type="match status" value="1"/>
</dbReference>
<dbReference type="GO" id="GO:0009274">
    <property type="term" value="C:peptidoglycan-based cell wall"/>
    <property type="evidence" value="ECO:0007669"/>
    <property type="project" value="InterPro"/>
</dbReference>
<comment type="catalytic activity">
    <reaction evidence="11">
        <text>[GlcNAc-(1-&gt;4)-Mur2Ac(oyl-L-Ala-gamma-D-Glu-L-Lys-D-Ala-D-Ala)](n)-di-trans,octa-cis-undecaprenyl diphosphate + beta-D-GlcNAc-(1-&gt;4)-Mur2Ac(oyl-L-Ala-gamma-D-Glu-L-Lys-D-Ala-D-Ala)-di-trans,octa-cis-undecaprenyl diphosphate = [GlcNAc-(1-&gt;4)-Mur2Ac(oyl-L-Ala-gamma-D-Glu-L-Lys-D-Ala-D-Ala)](n+1)-di-trans,octa-cis-undecaprenyl diphosphate + di-trans,octa-cis-undecaprenyl diphosphate + H(+)</text>
        <dbReference type="Rhea" id="RHEA:23708"/>
        <dbReference type="Rhea" id="RHEA-COMP:9602"/>
        <dbReference type="Rhea" id="RHEA-COMP:9603"/>
        <dbReference type="ChEBI" id="CHEBI:15378"/>
        <dbReference type="ChEBI" id="CHEBI:58405"/>
        <dbReference type="ChEBI" id="CHEBI:60033"/>
        <dbReference type="ChEBI" id="CHEBI:78435"/>
        <dbReference type="EC" id="2.4.99.28"/>
    </reaction>
</comment>
<dbReference type="HAMAP" id="MF_00766">
    <property type="entry name" value="PGT_MtgA"/>
    <property type="match status" value="1"/>
</dbReference>